<proteinExistence type="predicted"/>
<organism evidence="1 2">
    <name type="scientific">Peronosclerospora sorghi</name>
    <dbReference type="NCBI Taxonomy" id="230839"/>
    <lineage>
        <taxon>Eukaryota</taxon>
        <taxon>Sar</taxon>
        <taxon>Stramenopiles</taxon>
        <taxon>Oomycota</taxon>
        <taxon>Peronosporomycetes</taxon>
        <taxon>Peronosporales</taxon>
        <taxon>Peronosporaceae</taxon>
        <taxon>Peronosclerospora</taxon>
    </lineage>
</organism>
<sequence>MLNTDLHHPNIRSEKKMKLEDFIQNNKNEGPEVSKGLDLPEEFLTELYNTIAKDEIKTFEDGGKHGEVTSDRCILLNQAESDPRHSSLRASSSF</sequence>
<gene>
    <name evidence="1" type="ORF">PsorP6_010511</name>
</gene>
<keyword evidence="2" id="KW-1185">Reference proteome</keyword>
<dbReference type="EMBL" id="CM047585">
    <property type="protein sequence ID" value="KAI9910218.1"/>
    <property type="molecule type" value="Genomic_DNA"/>
</dbReference>
<evidence type="ECO:0000313" key="2">
    <source>
        <dbReference type="Proteomes" id="UP001163321"/>
    </source>
</evidence>
<protein>
    <submittedName>
        <fullName evidence="1">Uncharacterized protein</fullName>
    </submittedName>
</protein>
<comment type="caution">
    <text evidence="1">The sequence shown here is derived from an EMBL/GenBank/DDBJ whole genome shotgun (WGS) entry which is preliminary data.</text>
</comment>
<name>A0ACC0VWU8_9STRA</name>
<accession>A0ACC0VWU8</accession>
<evidence type="ECO:0000313" key="1">
    <source>
        <dbReference type="EMBL" id="KAI9910218.1"/>
    </source>
</evidence>
<dbReference type="Proteomes" id="UP001163321">
    <property type="component" value="Chromosome 6"/>
</dbReference>
<reference evidence="1 2" key="1">
    <citation type="journal article" date="2022" name="bioRxiv">
        <title>The genome of the oomycete Peronosclerospora sorghi, a cosmopolitan pathogen of maize and sorghum, is inflated with dispersed pseudogenes.</title>
        <authorList>
            <person name="Fletcher K."/>
            <person name="Martin F."/>
            <person name="Isakeit T."/>
            <person name="Cavanaugh K."/>
            <person name="Magill C."/>
            <person name="Michelmore R."/>
        </authorList>
    </citation>
    <scope>NUCLEOTIDE SEQUENCE [LARGE SCALE GENOMIC DNA]</scope>
    <source>
        <strain evidence="1">P6</strain>
    </source>
</reference>